<evidence type="ECO:0000313" key="3">
    <source>
        <dbReference type="WBParaSite" id="Pan_g20424.t1"/>
    </source>
</evidence>
<dbReference type="AlphaFoldDB" id="A0A7E4VFW5"/>
<keyword evidence="2" id="KW-1185">Reference proteome</keyword>
<sequence>MHSLHSPVPEASQRSDPKMLIERGTSTVTPDVSISAQTQSCLPEARSKLLPVRRDCDYVCRCTVDYISVLSKPNKSEDRGGVPVVIVNQAVSWGNWEEGDVVSRLLRSCVTNWYQASVSSTVREGTGALVDTSDGGCFVVAKQAKLAAVTLALTTALRLGDPCDNVLQSTNSPTAAILANLADITTRIKQLVKVEARVRALESSANGEKWQVSVAAQGVSLASVVHKSNSLELLGKMNNMVQQEANLMTESTRLTNGSADKTCIWEGSLRDSVDKFNNVMEVDKWSDLGFRKQKCMQHQFLKHSVRGKDGSEYAATKLNDVFNAAKNFQTLAPIEGISSSIGRRKAGKDMQESDRDQGKRQRMENQIMVEGDFGKKGDAAQPPYPSGSHEMSLKTVLTNEPRIEVIVMADFVGVVNHNGSTQITVSPQKEMGKIGEATVEKMPQRYLHCQKSEDRVFFCQKESLARALRYGRKMLQRKRPQQSIAADVTMGYCCDSKERNIAYKMTA</sequence>
<name>A0A7E4VFW5_PANRE</name>
<dbReference type="Proteomes" id="UP000492821">
    <property type="component" value="Unassembled WGS sequence"/>
</dbReference>
<feature type="region of interest" description="Disordered" evidence="1">
    <location>
        <begin position="339"/>
        <end position="365"/>
    </location>
</feature>
<organism evidence="2 3">
    <name type="scientific">Panagrellus redivivus</name>
    <name type="common">Microworm</name>
    <dbReference type="NCBI Taxonomy" id="6233"/>
    <lineage>
        <taxon>Eukaryota</taxon>
        <taxon>Metazoa</taxon>
        <taxon>Ecdysozoa</taxon>
        <taxon>Nematoda</taxon>
        <taxon>Chromadorea</taxon>
        <taxon>Rhabditida</taxon>
        <taxon>Tylenchina</taxon>
        <taxon>Panagrolaimomorpha</taxon>
        <taxon>Panagrolaimoidea</taxon>
        <taxon>Panagrolaimidae</taxon>
        <taxon>Panagrellus</taxon>
    </lineage>
</organism>
<accession>A0A7E4VFW5</accession>
<feature type="compositionally biased region" description="Basic and acidic residues" evidence="1">
    <location>
        <begin position="347"/>
        <end position="363"/>
    </location>
</feature>
<protein>
    <submittedName>
        <fullName evidence="3">Reverse transcriptase domain-containing protein</fullName>
    </submittedName>
</protein>
<evidence type="ECO:0000256" key="1">
    <source>
        <dbReference type="SAM" id="MobiDB-lite"/>
    </source>
</evidence>
<reference evidence="3" key="2">
    <citation type="submission" date="2020-10" db="UniProtKB">
        <authorList>
            <consortium name="WormBaseParasite"/>
        </authorList>
    </citation>
    <scope>IDENTIFICATION</scope>
</reference>
<proteinExistence type="predicted"/>
<dbReference type="WBParaSite" id="Pan_g20424.t1">
    <property type="protein sequence ID" value="Pan_g20424.t1"/>
    <property type="gene ID" value="Pan_g20424"/>
</dbReference>
<evidence type="ECO:0000313" key="2">
    <source>
        <dbReference type="Proteomes" id="UP000492821"/>
    </source>
</evidence>
<reference evidence="2" key="1">
    <citation type="journal article" date="2013" name="Genetics">
        <title>The draft genome and transcriptome of Panagrellus redivivus are shaped by the harsh demands of a free-living lifestyle.</title>
        <authorList>
            <person name="Srinivasan J."/>
            <person name="Dillman A.R."/>
            <person name="Macchietto M.G."/>
            <person name="Heikkinen L."/>
            <person name="Lakso M."/>
            <person name="Fracchia K.M."/>
            <person name="Antoshechkin I."/>
            <person name="Mortazavi A."/>
            <person name="Wong G."/>
            <person name="Sternberg P.W."/>
        </authorList>
    </citation>
    <scope>NUCLEOTIDE SEQUENCE [LARGE SCALE GENOMIC DNA]</scope>
    <source>
        <strain evidence="2">MT8872</strain>
    </source>
</reference>